<keyword evidence="3" id="KW-1185">Reference proteome</keyword>
<organism evidence="2 3">
    <name type="scientific">Legionella beliardensis</name>
    <dbReference type="NCBI Taxonomy" id="91822"/>
    <lineage>
        <taxon>Bacteria</taxon>
        <taxon>Pseudomonadati</taxon>
        <taxon>Pseudomonadota</taxon>
        <taxon>Gammaproteobacteria</taxon>
        <taxon>Legionellales</taxon>
        <taxon>Legionellaceae</taxon>
        <taxon>Legionella</taxon>
    </lineage>
</organism>
<dbReference type="InterPro" id="IPR011989">
    <property type="entry name" value="ARM-like"/>
</dbReference>
<dbReference type="EMBL" id="UGNV01000005">
    <property type="protein sequence ID" value="STX55725.1"/>
    <property type="molecule type" value="Genomic_DNA"/>
</dbReference>
<dbReference type="AlphaFoldDB" id="A0A378JPN5"/>
<dbReference type="InterPro" id="IPR016024">
    <property type="entry name" value="ARM-type_fold"/>
</dbReference>
<evidence type="ECO:0000313" key="3">
    <source>
        <dbReference type="Proteomes" id="UP000254968"/>
    </source>
</evidence>
<name>A0A378JPN5_9GAMM</name>
<accession>A0A378JPN5</accession>
<gene>
    <name evidence="2" type="ORF">NCTC13315_03095</name>
</gene>
<keyword evidence="1" id="KW-0677">Repeat</keyword>
<evidence type="ECO:0000313" key="2">
    <source>
        <dbReference type="EMBL" id="STX55725.1"/>
    </source>
</evidence>
<protein>
    <submittedName>
        <fullName evidence="2">Karyopherin (Importin) beta</fullName>
    </submittedName>
</protein>
<dbReference type="SUPFAM" id="SSF48371">
    <property type="entry name" value="ARM repeat"/>
    <property type="match status" value="1"/>
</dbReference>
<dbReference type="InterPro" id="IPR000357">
    <property type="entry name" value="HEAT"/>
</dbReference>
<sequence>MLSSFNFFANVSPDVLLLMYSTLPAQELYLKCRLLDKQQSFLGTIALLEKQEQAAVAYQQRLIVDLLNSQTHPALTIITVSEAHHHRLSNTLFRLIKNPLWELTSKLGVIRLLGNLKGQALILTDATLDKIENKLKSTQCIEVYQGLELLTVLIPGFITTAKFGALLQAVQSNLADDDREVRAAALQCLARLMPHISLDAVEVSALLQVVQSNLVDNDWRMRAVARECLVVLIPYVLPGEVSVLLQAAQSNLADNNWIVRAAALQCLAVLMPHISPGEVSALLQAIQLKLADDDRRVIAAALDCLVGFMPHHVSLSDASVLLQAIQLSLANDDRDIRAAALTSLAVLIPHVSPGEASALLQAVLLNLADNDREVQEVAGRCLITMVSKLTDAEQNKFIQENGTSLVDAHSKLFYQLINALLSQAEKKDDLKLLQQASESDLLLQIFITNYKVLLNEQQLPSDSLQPNL</sequence>
<proteinExistence type="predicted"/>
<dbReference type="Gene3D" id="1.25.10.10">
    <property type="entry name" value="Leucine-rich Repeat Variant"/>
    <property type="match status" value="1"/>
</dbReference>
<evidence type="ECO:0000256" key="1">
    <source>
        <dbReference type="ARBA" id="ARBA00022737"/>
    </source>
</evidence>
<reference evidence="2 3" key="1">
    <citation type="submission" date="2018-06" db="EMBL/GenBank/DDBJ databases">
        <authorList>
            <consortium name="Pathogen Informatics"/>
            <person name="Doyle S."/>
        </authorList>
    </citation>
    <scope>NUCLEOTIDE SEQUENCE [LARGE SCALE GENOMIC DNA]</scope>
    <source>
        <strain evidence="2 3">NCTC13315</strain>
    </source>
</reference>
<dbReference type="InterPro" id="IPR021133">
    <property type="entry name" value="HEAT_type_2"/>
</dbReference>
<dbReference type="RefSeq" id="WP_115304332.1">
    <property type="nucleotide sequence ID" value="NZ_CAAAHO010000014.1"/>
</dbReference>
<dbReference type="Pfam" id="PF02985">
    <property type="entry name" value="HEAT"/>
    <property type="match status" value="2"/>
</dbReference>
<dbReference type="Proteomes" id="UP000254968">
    <property type="component" value="Unassembled WGS sequence"/>
</dbReference>
<dbReference type="PROSITE" id="PS50077">
    <property type="entry name" value="HEAT_REPEAT"/>
    <property type="match status" value="1"/>
</dbReference>